<organism evidence="6 7">
    <name type="scientific">Microlunatus spumicola</name>
    <dbReference type="NCBI Taxonomy" id="81499"/>
    <lineage>
        <taxon>Bacteria</taxon>
        <taxon>Bacillati</taxon>
        <taxon>Actinomycetota</taxon>
        <taxon>Actinomycetes</taxon>
        <taxon>Propionibacteriales</taxon>
        <taxon>Propionibacteriaceae</taxon>
        <taxon>Microlunatus</taxon>
    </lineage>
</organism>
<evidence type="ECO:0000256" key="1">
    <source>
        <dbReference type="ARBA" id="ARBA00023015"/>
    </source>
</evidence>
<evidence type="ECO:0000256" key="4">
    <source>
        <dbReference type="SAM" id="MobiDB-lite"/>
    </source>
</evidence>
<dbReference type="Gene3D" id="3.40.50.2300">
    <property type="match status" value="2"/>
</dbReference>
<dbReference type="InterPro" id="IPR010982">
    <property type="entry name" value="Lambda_DNA-bd_dom_sf"/>
</dbReference>
<keyword evidence="3" id="KW-0804">Transcription</keyword>
<dbReference type="CDD" id="cd06267">
    <property type="entry name" value="PBP1_LacI_sugar_binding-like"/>
    <property type="match status" value="1"/>
</dbReference>
<proteinExistence type="predicted"/>
<protein>
    <submittedName>
        <fullName evidence="6">Substrate-binding domain-containing protein</fullName>
    </submittedName>
</protein>
<dbReference type="SMART" id="SM00354">
    <property type="entry name" value="HTH_LACI"/>
    <property type="match status" value="1"/>
</dbReference>
<dbReference type="SUPFAM" id="SSF47413">
    <property type="entry name" value="lambda repressor-like DNA-binding domains"/>
    <property type="match status" value="1"/>
</dbReference>
<keyword evidence="2" id="KW-0238">DNA-binding</keyword>
<sequence length="366" mass="37298">MATLMEVARRAGVSIASASRALNGESASPRTVELVTAAARELAYVPDARARGLKRGSTGQLAFGVADVGNHVYVEMMRAVEDAVRAEGYRVLISSVGSTVETEVELLRSLASGYVDGLIISPLRVDDELLAELAQLRVPVVVVGLLPQPGGFDNVRANSAAGVALAVEHLLETGRRRIGFVNGPEDTTPGRVRGEAFGAACDRTGVVERRAVASDFTFAAGLLAARQLLGAAAAAGEPLDAVVAANDLIAAGTYHAAAEQGLTIPSDLAVVGMDDSALAAQLLPTLTSVDLGAAVRGRHAAELLLARLREPGRPAQSVVVEPALIVRSSTAAPDGAVPSVAAPATTAPATTAPSTAGPPYEAGDPT</sequence>
<dbReference type="PROSITE" id="PS00356">
    <property type="entry name" value="HTH_LACI_1"/>
    <property type="match status" value="1"/>
</dbReference>
<dbReference type="InterPro" id="IPR028082">
    <property type="entry name" value="Peripla_BP_I"/>
</dbReference>
<evidence type="ECO:0000256" key="2">
    <source>
        <dbReference type="ARBA" id="ARBA00023125"/>
    </source>
</evidence>
<reference evidence="7" key="1">
    <citation type="journal article" date="2019" name="Int. J. Syst. Evol. Microbiol.">
        <title>The Global Catalogue of Microorganisms (GCM) 10K type strain sequencing project: providing services to taxonomists for standard genome sequencing and annotation.</title>
        <authorList>
            <consortium name="The Broad Institute Genomics Platform"/>
            <consortium name="The Broad Institute Genome Sequencing Center for Infectious Disease"/>
            <person name="Wu L."/>
            <person name="Ma J."/>
        </authorList>
    </citation>
    <scope>NUCLEOTIDE SEQUENCE [LARGE SCALE GENOMIC DNA]</scope>
    <source>
        <strain evidence="7">JCM 16540</strain>
    </source>
</reference>
<dbReference type="CDD" id="cd01392">
    <property type="entry name" value="HTH_LacI"/>
    <property type="match status" value="1"/>
</dbReference>
<name>A0ABP6WY10_9ACTN</name>
<keyword evidence="1" id="KW-0805">Transcription regulation</keyword>
<dbReference type="PANTHER" id="PTHR30146">
    <property type="entry name" value="LACI-RELATED TRANSCRIPTIONAL REPRESSOR"/>
    <property type="match status" value="1"/>
</dbReference>
<dbReference type="InterPro" id="IPR046335">
    <property type="entry name" value="LacI/GalR-like_sensor"/>
</dbReference>
<evidence type="ECO:0000313" key="7">
    <source>
        <dbReference type="Proteomes" id="UP001500767"/>
    </source>
</evidence>
<dbReference type="Proteomes" id="UP001500767">
    <property type="component" value="Unassembled WGS sequence"/>
</dbReference>
<dbReference type="Pfam" id="PF13377">
    <property type="entry name" value="Peripla_BP_3"/>
    <property type="match status" value="1"/>
</dbReference>
<evidence type="ECO:0000256" key="3">
    <source>
        <dbReference type="ARBA" id="ARBA00023163"/>
    </source>
</evidence>
<feature type="domain" description="HTH lacI-type" evidence="5">
    <location>
        <begin position="2"/>
        <end position="55"/>
    </location>
</feature>
<dbReference type="RefSeq" id="WP_204914215.1">
    <property type="nucleotide sequence ID" value="NZ_BAAAYR010000001.1"/>
</dbReference>
<keyword evidence="7" id="KW-1185">Reference proteome</keyword>
<dbReference type="PROSITE" id="PS50932">
    <property type="entry name" value="HTH_LACI_2"/>
    <property type="match status" value="1"/>
</dbReference>
<evidence type="ECO:0000313" key="6">
    <source>
        <dbReference type="EMBL" id="GAA3557170.1"/>
    </source>
</evidence>
<dbReference type="Gene3D" id="1.10.260.40">
    <property type="entry name" value="lambda repressor-like DNA-binding domains"/>
    <property type="match status" value="1"/>
</dbReference>
<accession>A0ABP6WY10</accession>
<dbReference type="InterPro" id="IPR000843">
    <property type="entry name" value="HTH_LacI"/>
</dbReference>
<comment type="caution">
    <text evidence="6">The sequence shown here is derived from an EMBL/GenBank/DDBJ whole genome shotgun (WGS) entry which is preliminary data.</text>
</comment>
<evidence type="ECO:0000259" key="5">
    <source>
        <dbReference type="PROSITE" id="PS50932"/>
    </source>
</evidence>
<dbReference type="PANTHER" id="PTHR30146:SF109">
    <property type="entry name" value="HTH-TYPE TRANSCRIPTIONAL REGULATOR GALS"/>
    <property type="match status" value="1"/>
</dbReference>
<feature type="compositionally biased region" description="Low complexity" evidence="4">
    <location>
        <begin position="335"/>
        <end position="359"/>
    </location>
</feature>
<feature type="region of interest" description="Disordered" evidence="4">
    <location>
        <begin position="331"/>
        <end position="366"/>
    </location>
</feature>
<gene>
    <name evidence="6" type="ORF">GCM10022197_10460</name>
</gene>
<dbReference type="EMBL" id="BAAAYR010000001">
    <property type="protein sequence ID" value="GAA3557170.1"/>
    <property type="molecule type" value="Genomic_DNA"/>
</dbReference>
<dbReference type="SUPFAM" id="SSF53822">
    <property type="entry name" value="Periplasmic binding protein-like I"/>
    <property type="match status" value="1"/>
</dbReference>
<dbReference type="Pfam" id="PF00356">
    <property type="entry name" value="LacI"/>
    <property type="match status" value="1"/>
</dbReference>